<dbReference type="KEGG" id="mhor:MSHOH_2321"/>
<sequence>MNKNTKYGIFFSGAFSLIILSALVFSGSLDNINLVNNPSSDNAKLVINDKPLYGDFCATLEPLNDTELSNNSDMVVIGTVKEILPSKWNSADGKRPNNTDSFNLESLIYTDITINVDKFFKSSSSSREVTVRVYGGTVGNDTLVVDFEPTFQPGEKVLLYLMKDATKGTSNIGPEHFKVTGLMQGKFTLTDDGKAVRFDKTIGQDELLSKIKE</sequence>
<dbReference type="Proteomes" id="UP000033101">
    <property type="component" value="Chromosome"/>
</dbReference>
<dbReference type="RefSeq" id="WP_239450952.1">
    <property type="nucleotide sequence ID" value="NZ_BBCW01000039.1"/>
</dbReference>
<dbReference type="GeneID" id="24831587"/>
<dbReference type="HOGENOM" id="CLU_091963_0_0_2"/>
<evidence type="ECO:0000313" key="2">
    <source>
        <dbReference type="Proteomes" id="UP000033101"/>
    </source>
</evidence>
<accession>A0A0E3SAQ0</accession>
<evidence type="ECO:0000313" key="1">
    <source>
        <dbReference type="EMBL" id="AKB78804.1"/>
    </source>
</evidence>
<protein>
    <submittedName>
        <fullName evidence="1">Uncharacterized protein</fullName>
    </submittedName>
</protein>
<dbReference type="AlphaFoldDB" id="A0A0E3SAQ0"/>
<reference evidence="1 2" key="1">
    <citation type="submission" date="2014-07" db="EMBL/GenBank/DDBJ databases">
        <title>Methanogenic archaea and the global carbon cycle.</title>
        <authorList>
            <person name="Henriksen J.R."/>
            <person name="Luke J."/>
            <person name="Reinhart S."/>
            <person name="Benedict M.N."/>
            <person name="Youngblut N.D."/>
            <person name="Metcalf M.E."/>
            <person name="Whitaker R.J."/>
            <person name="Metcalf W.W."/>
        </authorList>
    </citation>
    <scope>NUCLEOTIDE SEQUENCE [LARGE SCALE GENOMIC DNA]</scope>
    <source>
        <strain evidence="1 2">HB-1</strain>
    </source>
</reference>
<proteinExistence type="predicted"/>
<gene>
    <name evidence="1" type="ORF">MSHOH_2321</name>
</gene>
<dbReference type="EMBL" id="CP009516">
    <property type="protein sequence ID" value="AKB78804.1"/>
    <property type="molecule type" value="Genomic_DNA"/>
</dbReference>
<dbReference type="PATRIC" id="fig|1434110.4.peg.2971"/>
<name>A0A0E3SAQ0_9EURY</name>
<keyword evidence="2" id="KW-1185">Reference proteome</keyword>
<organism evidence="1 2">
    <name type="scientific">Methanosarcina horonobensis HB-1 = JCM 15518</name>
    <dbReference type="NCBI Taxonomy" id="1434110"/>
    <lineage>
        <taxon>Archaea</taxon>
        <taxon>Methanobacteriati</taxon>
        <taxon>Methanobacteriota</taxon>
        <taxon>Stenosarchaea group</taxon>
        <taxon>Methanomicrobia</taxon>
        <taxon>Methanosarcinales</taxon>
        <taxon>Methanosarcinaceae</taxon>
        <taxon>Methanosarcina</taxon>
    </lineage>
</organism>